<evidence type="ECO:0000256" key="2">
    <source>
        <dbReference type="SAM" id="SignalP"/>
    </source>
</evidence>
<evidence type="ECO:0000259" key="4">
    <source>
        <dbReference type="Pfam" id="PF20957"/>
    </source>
</evidence>
<proteinExistence type="predicted"/>
<name>A0A0S7XR53_9BACT</name>
<dbReference type="PANTHER" id="PTHR37321">
    <property type="entry name" value="EXPORTED PROTEIN-RELATED"/>
    <property type="match status" value="1"/>
</dbReference>
<dbReference type="Proteomes" id="UP000052020">
    <property type="component" value="Unassembled WGS sequence"/>
</dbReference>
<evidence type="ECO:0000313" key="7">
    <source>
        <dbReference type="Proteomes" id="UP000052020"/>
    </source>
</evidence>
<feature type="region of interest" description="Disordered" evidence="1">
    <location>
        <begin position="612"/>
        <end position="637"/>
    </location>
</feature>
<dbReference type="PATRIC" id="fig|1704032.3.peg.634"/>
<dbReference type="Pfam" id="PF17957">
    <property type="entry name" value="Big_7"/>
    <property type="match status" value="1"/>
</dbReference>
<reference evidence="6 7" key="1">
    <citation type="journal article" date="2015" name="Microbiome">
        <title>Genomic resolution of linkages in carbon, nitrogen, and sulfur cycling among widespread estuary sediment bacteria.</title>
        <authorList>
            <person name="Baker B.J."/>
            <person name="Lazar C.S."/>
            <person name="Teske A.P."/>
            <person name="Dick G.J."/>
        </authorList>
    </citation>
    <scope>NUCLEOTIDE SEQUENCE [LARGE SCALE GENOMIC DNA]</scope>
    <source>
        <strain evidence="6">DG_56</strain>
    </source>
</reference>
<evidence type="ECO:0000259" key="3">
    <source>
        <dbReference type="Pfam" id="PF14323"/>
    </source>
</evidence>
<keyword evidence="2" id="KW-0732">Signal</keyword>
<dbReference type="InterPro" id="IPR013783">
    <property type="entry name" value="Ig-like_fold"/>
</dbReference>
<organism evidence="6 7">
    <name type="scientific">candidate division KD3-62 bacterium DG_56</name>
    <dbReference type="NCBI Taxonomy" id="1704032"/>
    <lineage>
        <taxon>Bacteria</taxon>
        <taxon>candidate division KD3-62</taxon>
    </lineage>
</organism>
<dbReference type="InterPro" id="IPR048309">
    <property type="entry name" value="GxGYxYP_N_3rd"/>
</dbReference>
<feature type="chain" id="PRO_5006640201" evidence="2">
    <location>
        <begin position="26"/>
        <end position="1114"/>
    </location>
</feature>
<dbReference type="Pfam" id="PF14323">
    <property type="entry name" value="GxGYxYP_C"/>
    <property type="match status" value="1"/>
</dbReference>
<sequence>MIGLVRRGLVPAVIAVTAGLLPAAAAEVYSVDLRAADSTTRLEVVSLQGLLARRPDGPQVVAIMRDSDWAAAGALLGADQEPSRLTPDQLIQTVKGKLAGQVIYDPDQPFTIGIATTLAGVHGGVLTARDLGVPTLEDLRGRFADRGQAYRWAVGALAQRCAAGKIALIDDGVAGPRDWAIRERAFVCDLDAAPGSEERDLLLRLLAASPLNTPVLGWPSARAGGAATAVSNLVTALAGRGDYLVPCGDAANLSVMAGGGEAPRGQRVHYIEPSDRPVVTFIMLGGERLDYALGRMRELWADSARGSIPLGWALSPSLFEYAPSAAVAYSVGARFGDDEWLVSPNGPGFTWLSAQAGLTKYLAGLEAAARRGDMTALVISDPGTAQQLGEVVSQLAGVTALQGVFALQGTEIASGVHNGFPVVAESVRARSVEQTVSDIQARLRDRQRLIAVGVEAGAMSPNDIASVIEELGDLVVIAQPSQFLRLFKVGVPMSRAGVKALKKTDEIAISDIKFDFGGAEQPSDSMPIEVSASVRSSEPILLAEAVYAGERDQMPFSITLREQGEGEQRRFLGRLPATLRGGELGVKIRAVDAKFRVAWSPVETLEVPMVDADDDGLSDTEEGYLRTDPSKADTDGDGLLDANDPQPRAHDQWVNYYLDPVLPPSDGPFVSADEGSTVGEDFRAVSGDGSWVYRLPLSGVPPGAPAAVAIVAEGAVVSTSPDGTTWTEIHRPEPADTSANLLVRELPTEWLAGAAVFVRIADAALDDDRPARVFEVSVTSPLEAPSVLMPVPAPAFPVLGITTRMSAKVYSPDGIAEVRLHYQINGGETYTIEITEVERSQVYAADLPDQPRLANGDVLLYWAEAKDKKDRVAVSARAAVPVGITRAETISLVAGGDFRGNWGPGGGYEGASSSAGAGAVDRAYIMELAQKAIYNVWLLAAPRGRAIAVEVNRQRVGQVPADARDGWTLLGRVSLARGKHQVKVTALDDTGDNPAGARATYAEVLLTADRGLKPPANLLLPYRNTFTIISPAEGAVLDGTATIQATAAGNVYYVEAFVGANRVRLGAQRTPPYSWRWRTTGIPNGEYVIRFRVLNRRDDDIFIPGIDRTVKVEN</sequence>
<dbReference type="AlphaFoldDB" id="A0A0S7XR53"/>
<dbReference type="Gene3D" id="3.20.20.490">
    <property type="entry name" value="GxGYxYP glycoside hydrolase, C-terminal domain"/>
    <property type="match status" value="1"/>
</dbReference>
<gene>
    <name evidence="6" type="ORF">AMK68_00405</name>
</gene>
<protein>
    <submittedName>
        <fullName evidence="6">Uncharacterized protein</fullName>
    </submittedName>
</protein>
<dbReference type="InterPro" id="IPR048310">
    <property type="entry name" value="GxGYxYP_N_2nd"/>
</dbReference>
<dbReference type="Pfam" id="PF20958">
    <property type="entry name" value="GxGYxYP_N_3rd"/>
    <property type="match status" value="1"/>
</dbReference>
<feature type="compositionally biased region" description="Basic and acidic residues" evidence="1">
    <location>
        <begin position="623"/>
        <end position="634"/>
    </location>
</feature>
<feature type="domain" description="GxGYxYP putative glycoside hydrolase second N-terminal" evidence="4">
    <location>
        <begin position="99"/>
        <end position="161"/>
    </location>
</feature>
<feature type="domain" description="GxGYxYP putative glycoside hydrolase C-terminal" evidence="3">
    <location>
        <begin position="278"/>
        <end position="487"/>
    </location>
</feature>
<comment type="caution">
    <text evidence="6">The sequence shown here is derived from an EMBL/GenBank/DDBJ whole genome shotgun (WGS) entry which is preliminary data.</text>
</comment>
<evidence type="ECO:0000259" key="5">
    <source>
        <dbReference type="Pfam" id="PF20958"/>
    </source>
</evidence>
<feature type="compositionally biased region" description="Acidic residues" evidence="1">
    <location>
        <begin position="612"/>
        <end position="622"/>
    </location>
</feature>
<evidence type="ECO:0000256" key="1">
    <source>
        <dbReference type="SAM" id="MobiDB-lite"/>
    </source>
</evidence>
<dbReference type="EMBL" id="LIZY01000005">
    <property type="protein sequence ID" value="KPJ64820.1"/>
    <property type="molecule type" value="Genomic_DNA"/>
</dbReference>
<feature type="domain" description="GxGYxYP putative glycoside hydrolase third N-terminal" evidence="5">
    <location>
        <begin position="177"/>
        <end position="257"/>
    </location>
</feature>
<accession>A0A0S7XR53</accession>
<feature type="signal peptide" evidence="2">
    <location>
        <begin position="1"/>
        <end position="25"/>
    </location>
</feature>
<dbReference type="PANTHER" id="PTHR37321:SF1">
    <property type="entry name" value="EXPORTED PROTEIN"/>
    <property type="match status" value="1"/>
</dbReference>
<dbReference type="Gene3D" id="2.60.40.10">
    <property type="entry name" value="Immunoglobulins"/>
    <property type="match status" value="1"/>
</dbReference>
<dbReference type="Pfam" id="PF20957">
    <property type="entry name" value="GxGYxYP_N_2nd"/>
    <property type="match status" value="1"/>
</dbReference>
<dbReference type="InterPro" id="IPR038410">
    <property type="entry name" value="GxGYxYP_C_sf"/>
</dbReference>
<evidence type="ECO:0000313" key="6">
    <source>
        <dbReference type="EMBL" id="KPJ64820.1"/>
    </source>
</evidence>
<dbReference type="InterPro" id="IPR025832">
    <property type="entry name" value="GxGYxYP_C"/>
</dbReference>